<dbReference type="AlphaFoldDB" id="A0A072NV63"/>
<dbReference type="Pfam" id="PF09130">
    <property type="entry name" value="DUF1932"/>
    <property type="match status" value="1"/>
</dbReference>
<evidence type="ECO:0000313" key="5">
    <source>
        <dbReference type="Proteomes" id="UP000027920"/>
    </source>
</evidence>
<dbReference type="SUPFAM" id="SSF51735">
    <property type="entry name" value="NAD(P)-binding Rossmann-fold domains"/>
    <property type="match status" value="1"/>
</dbReference>
<evidence type="ECO:0008006" key="6">
    <source>
        <dbReference type="Google" id="ProtNLM"/>
    </source>
</evidence>
<dbReference type="InterPro" id="IPR008927">
    <property type="entry name" value="6-PGluconate_DH-like_C_sf"/>
</dbReference>
<gene>
    <name evidence="4" type="ORF">A1O9_12987</name>
</gene>
<dbReference type="SUPFAM" id="SSF48179">
    <property type="entry name" value="6-phosphogluconate dehydrogenase C-terminal domain-like"/>
    <property type="match status" value="1"/>
</dbReference>
<dbReference type="Gene3D" id="1.10.1040.10">
    <property type="entry name" value="N-(1-d-carboxylethyl)-l-norvaline Dehydrogenase, domain 2"/>
    <property type="match status" value="1"/>
</dbReference>
<evidence type="ECO:0000259" key="2">
    <source>
        <dbReference type="Pfam" id="PF03807"/>
    </source>
</evidence>
<dbReference type="Pfam" id="PF03807">
    <property type="entry name" value="F420_oxidored"/>
    <property type="match status" value="1"/>
</dbReference>
<evidence type="ECO:0000256" key="1">
    <source>
        <dbReference type="SAM" id="MobiDB-lite"/>
    </source>
</evidence>
<accession>A0A072NV63</accession>
<keyword evidence="5" id="KW-1185">Reference proteome</keyword>
<evidence type="ECO:0000313" key="4">
    <source>
        <dbReference type="EMBL" id="KEF50948.1"/>
    </source>
</evidence>
<dbReference type="STRING" id="1182545.A0A072NV63"/>
<sequence>MATSSQVKLAVGIISIGDMGLGIARLLRHHDYTIYTVAKGRRQAPSKSTLIRAAQIVSLDSDEELVAESDIILSIVPPRDAIATAKRALIACKNPEAIKRRSERKGTAVLGQAPSLTYIDLNAISPRSAKTIAGLFTAELSPPSPRRLSITRSFSFRKNSQPEPDPIPIKYLDGGIIGGPPSLKQDQTWKRPSIVLSGPGITDLLPDALISLLNIKIVGATIGPGSALKACFASLTKGLTALSILSFTTAQTAGVLPQLQAHLKEYSPNTLALATGGLVGMPPKAYRWVDEMRQIGETFTEDGGFGHGIGGGQIYEGIAEIYKLIADDTVLGEERVEKRKRGTTAEDVAECVKEGIARKKQKGSSDEDLDQAWRGRWS</sequence>
<comment type="caution">
    <text evidence="4">The sequence shown here is derived from an EMBL/GenBank/DDBJ whole genome shotgun (WGS) entry which is preliminary data.</text>
</comment>
<organism evidence="4 5">
    <name type="scientific">Exophiala aquamarina CBS 119918</name>
    <dbReference type="NCBI Taxonomy" id="1182545"/>
    <lineage>
        <taxon>Eukaryota</taxon>
        <taxon>Fungi</taxon>
        <taxon>Dikarya</taxon>
        <taxon>Ascomycota</taxon>
        <taxon>Pezizomycotina</taxon>
        <taxon>Eurotiomycetes</taxon>
        <taxon>Chaetothyriomycetidae</taxon>
        <taxon>Chaetothyriales</taxon>
        <taxon>Herpotrichiellaceae</taxon>
        <taxon>Exophiala</taxon>
    </lineage>
</organism>
<proteinExistence type="predicted"/>
<dbReference type="HOGENOM" id="CLU_052530_0_1_1"/>
<dbReference type="VEuPathDB" id="FungiDB:A1O9_12987"/>
<name>A0A072NV63_9EURO</name>
<dbReference type="GeneID" id="25287881"/>
<dbReference type="InterPro" id="IPR013328">
    <property type="entry name" value="6PGD_dom2"/>
</dbReference>
<feature type="region of interest" description="Disordered" evidence="1">
    <location>
        <begin position="354"/>
        <end position="378"/>
    </location>
</feature>
<dbReference type="InterPro" id="IPR028939">
    <property type="entry name" value="P5C_Rdtase_cat_N"/>
</dbReference>
<evidence type="ECO:0000259" key="3">
    <source>
        <dbReference type="Pfam" id="PF09130"/>
    </source>
</evidence>
<dbReference type="EMBL" id="AMGV01000040">
    <property type="protein sequence ID" value="KEF50948.1"/>
    <property type="molecule type" value="Genomic_DNA"/>
</dbReference>
<dbReference type="RefSeq" id="XP_013253538.1">
    <property type="nucleotide sequence ID" value="XM_013398084.1"/>
</dbReference>
<protein>
    <recommendedName>
        <fullName evidence="6">Phosphogluconate dehydrogenase NAD-binding putative C-terminal domain-containing protein</fullName>
    </recommendedName>
</protein>
<feature type="domain" description="Pyrroline-5-carboxylate reductase catalytic N-terminal" evidence="2">
    <location>
        <begin position="11"/>
        <end position="88"/>
    </location>
</feature>
<dbReference type="OrthoDB" id="9988102at2759"/>
<dbReference type="Gene3D" id="3.40.50.720">
    <property type="entry name" value="NAD(P)-binding Rossmann-like Domain"/>
    <property type="match status" value="1"/>
</dbReference>
<dbReference type="Proteomes" id="UP000027920">
    <property type="component" value="Unassembled WGS sequence"/>
</dbReference>
<dbReference type="InterPro" id="IPR015814">
    <property type="entry name" value="Pgluconate_DH_NAD-bd_C"/>
</dbReference>
<feature type="domain" description="Phosphogluconate dehydrogenase NAD-binding putative C-terminal" evidence="3">
    <location>
        <begin position="250"/>
        <end position="324"/>
    </location>
</feature>
<reference evidence="4 5" key="1">
    <citation type="submission" date="2013-03" db="EMBL/GenBank/DDBJ databases">
        <title>The Genome Sequence of Exophiala aquamarina CBS 119918.</title>
        <authorList>
            <consortium name="The Broad Institute Genomics Platform"/>
            <person name="Cuomo C."/>
            <person name="de Hoog S."/>
            <person name="Gorbushina A."/>
            <person name="Walker B."/>
            <person name="Young S.K."/>
            <person name="Zeng Q."/>
            <person name="Gargeya S."/>
            <person name="Fitzgerald M."/>
            <person name="Haas B."/>
            <person name="Abouelleil A."/>
            <person name="Allen A.W."/>
            <person name="Alvarado L."/>
            <person name="Arachchi H.M."/>
            <person name="Berlin A.M."/>
            <person name="Chapman S.B."/>
            <person name="Gainer-Dewar J."/>
            <person name="Goldberg J."/>
            <person name="Griggs A."/>
            <person name="Gujja S."/>
            <person name="Hansen M."/>
            <person name="Howarth C."/>
            <person name="Imamovic A."/>
            <person name="Ireland A."/>
            <person name="Larimer J."/>
            <person name="McCowan C."/>
            <person name="Murphy C."/>
            <person name="Pearson M."/>
            <person name="Poon T.W."/>
            <person name="Priest M."/>
            <person name="Roberts A."/>
            <person name="Saif S."/>
            <person name="Shea T."/>
            <person name="Sisk P."/>
            <person name="Sykes S."/>
            <person name="Wortman J."/>
            <person name="Nusbaum C."/>
            <person name="Birren B."/>
        </authorList>
    </citation>
    <scope>NUCLEOTIDE SEQUENCE [LARGE SCALE GENOMIC DNA]</scope>
    <source>
        <strain evidence="4 5">CBS 119918</strain>
    </source>
</reference>
<dbReference type="InterPro" id="IPR036291">
    <property type="entry name" value="NAD(P)-bd_dom_sf"/>
</dbReference>